<gene>
    <name evidence="2" type="ORF">RF11_07196</name>
</gene>
<evidence type="ECO:0000313" key="3">
    <source>
        <dbReference type="Proteomes" id="UP000031668"/>
    </source>
</evidence>
<dbReference type="Proteomes" id="UP000031668">
    <property type="component" value="Unassembled WGS sequence"/>
</dbReference>
<dbReference type="EMBL" id="JWZT01005602">
    <property type="protein sequence ID" value="KII60475.1"/>
    <property type="molecule type" value="Genomic_DNA"/>
</dbReference>
<evidence type="ECO:0000256" key="1">
    <source>
        <dbReference type="SAM" id="MobiDB-lite"/>
    </source>
</evidence>
<reference evidence="2 3" key="1">
    <citation type="journal article" date="2014" name="Genome Biol. Evol.">
        <title>The genome of the myxosporean Thelohanellus kitauei shows adaptations to nutrient acquisition within its fish host.</title>
        <authorList>
            <person name="Yang Y."/>
            <person name="Xiong J."/>
            <person name="Zhou Z."/>
            <person name="Huo F."/>
            <person name="Miao W."/>
            <person name="Ran C."/>
            <person name="Liu Y."/>
            <person name="Zhang J."/>
            <person name="Feng J."/>
            <person name="Wang M."/>
            <person name="Wang M."/>
            <person name="Wang L."/>
            <person name="Yao B."/>
        </authorList>
    </citation>
    <scope>NUCLEOTIDE SEQUENCE [LARGE SCALE GENOMIC DNA]</scope>
    <source>
        <strain evidence="2">Wuqing</strain>
    </source>
</reference>
<protein>
    <submittedName>
        <fullName evidence="2">Uncharacterized protein</fullName>
    </submittedName>
</protein>
<organism evidence="2 3">
    <name type="scientific">Thelohanellus kitauei</name>
    <name type="common">Myxosporean</name>
    <dbReference type="NCBI Taxonomy" id="669202"/>
    <lineage>
        <taxon>Eukaryota</taxon>
        <taxon>Metazoa</taxon>
        <taxon>Cnidaria</taxon>
        <taxon>Myxozoa</taxon>
        <taxon>Myxosporea</taxon>
        <taxon>Bivalvulida</taxon>
        <taxon>Platysporina</taxon>
        <taxon>Myxobolidae</taxon>
        <taxon>Thelohanellus</taxon>
    </lineage>
</organism>
<comment type="caution">
    <text evidence="2">The sequence shown here is derived from an EMBL/GenBank/DDBJ whole genome shotgun (WGS) entry which is preliminary data.</text>
</comment>
<accession>A0A0C2M0C4</accession>
<sequence>MIFVSMIHLPKSLIPQLVFVYFIICCRRSNSAEEDGVSLFSQRRDENNPPALSFPISSDKDLYSLGDSQSVQGGQQTTQIDQSASDNKMSDIDRLILENLKICENPYASSRKPSTSTHPNYSNPFL</sequence>
<name>A0A0C2M0C4_THEKT</name>
<feature type="compositionally biased region" description="Low complexity" evidence="1">
    <location>
        <begin position="68"/>
        <end position="79"/>
    </location>
</feature>
<keyword evidence="3" id="KW-1185">Reference proteome</keyword>
<dbReference type="AlphaFoldDB" id="A0A0C2M0C4"/>
<evidence type="ECO:0000313" key="2">
    <source>
        <dbReference type="EMBL" id="KII60475.1"/>
    </source>
</evidence>
<feature type="region of interest" description="Disordered" evidence="1">
    <location>
        <begin position="36"/>
        <end position="87"/>
    </location>
</feature>
<feature type="region of interest" description="Disordered" evidence="1">
    <location>
        <begin position="107"/>
        <end position="126"/>
    </location>
</feature>
<proteinExistence type="predicted"/>